<dbReference type="AlphaFoldDB" id="A0A8J7M0K8"/>
<keyword evidence="1" id="KW-0812">Transmembrane</keyword>
<dbReference type="EMBL" id="JAEMHM010000010">
    <property type="protein sequence ID" value="MBJ6725712.1"/>
    <property type="molecule type" value="Genomic_DNA"/>
</dbReference>
<dbReference type="Proteomes" id="UP000636888">
    <property type="component" value="Unassembled WGS sequence"/>
</dbReference>
<keyword evidence="3" id="KW-1185">Reference proteome</keyword>
<evidence type="ECO:0000313" key="2">
    <source>
        <dbReference type="EMBL" id="MBJ6725712.1"/>
    </source>
</evidence>
<feature type="transmembrane region" description="Helical" evidence="1">
    <location>
        <begin position="12"/>
        <end position="30"/>
    </location>
</feature>
<sequence>MSDPAPVSNARLVGLGLLICLVAAGVCVGLDRYGASCRKSGVAAAAGVAPASVVRLATPEAAYRFWRERGYHGRTVLYVASGWERIDPNQFGQDDPRRNYPLSVYRTADHVEKNFLDRRTFLYVAALQGVARRVIAVLGPAAFQEAREQAKNAKNVRLGDGTIYLTYQGFPRWFVTGERLFAPGEPVLLYVAASAFKESTPAELVARLKRAGVKTDAAVLCDDTGNPEVTAGERGALDEFARLLERGGR</sequence>
<protein>
    <submittedName>
        <fullName evidence="2">Uncharacterized protein</fullName>
    </submittedName>
</protein>
<keyword evidence="1" id="KW-0472">Membrane</keyword>
<name>A0A8J7M0K8_9BACT</name>
<organism evidence="2 3">
    <name type="scientific">Geomesophilobacter sediminis</name>
    <dbReference type="NCBI Taxonomy" id="2798584"/>
    <lineage>
        <taxon>Bacteria</taxon>
        <taxon>Pseudomonadati</taxon>
        <taxon>Thermodesulfobacteriota</taxon>
        <taxon>Desulfuromonadia</taxon>
        <taxon>Geobacterales</taxon>
        <taxon>Geobacteraceae</taxon>
        <taxon>Geomesophilobacter</taxon>
    </lineage>
</organism>
<evidence type="ECO:0000256" key="1">
    <source>
        <dbReference type="SAM" id="Phobius"/>
    </source>
</evidence>
<gene>
    <name evidence="2" type="ORF">JFN93_13410</name>
</gene>
<accession>A0A8J7M0K8</accession>
<reference evidence="2" key="1">
    <citation type="submission" date="2020-12" db="EMBL/GenBank/DDBJ databases">
        <title>Geomonas sp. Red875, isolated from river sediment.</title>
        <authorList>
            <person name="Xu Z."/>
            <person name="Zhang Z."/>
            <person name="Masuda Y."/>
            <person name="Itoh H."/>
            <person name="Senoo K."/>
        </authorList>
    </citation>
    <scope>NUCLEOTIDE SEQUENCE</scope>
    <source>
        <strain evidence="2">Red875</strain>
    </source>
</reference>
<proteinExistence type="predicted"/>
<keyword evidence="1" id="KW-1133">Transmembrane helix</keyword>
<evidence type="ECO:0000313" key="3">
    <source>
        <dbReference type="Proteomes" id="UP000636888"/>
    </source>
</evidence>
<dbReference type="RefSeq" id="WP_199384602.1">
    <property type="nucleotide sequence ID" value="NZ_JAEMHM010000010.1"/>
</dbReference>
<comment type="caution">
    <text evidence="2">The sequence shown here is derived from an EMBL/GenBank/DDBJ whole genome shotgun (WGS) entry which is preliminary data.</text>
</comment>